<reference evidence="7 8" key="1">
    <citation type="submission" date="2019-06" db="EMBL/GenBank/DDBJ databases">
        <title>Amycolatopsis alkalitolerans sp. nov., isolated from Gastrodia elata Blume.</title>
        <authorList>
            <person name="Narsing Rao M.P."/>
            <person name="Li W.J."/>
        </authorList>
    </citation>
    <scope>NUCLEOTIDE SEQUENCE [LARGE SCALE GENOMIC DNA]</scope>
    <source>
        <strain evidence="7 8">SYSUP0005</strain>
    </source>
</reference>
<sequence>MIIRLLSRCHKGTLVRAGVRLAVVAVAMVLGVAGCTSGGGGAKSEGKPVLRLGLGTHGKSLNPAEDPTATPSDVMRSLTNESIIHMNPDGSLGPGLATSWRYVGSDNTDFEFTLRDDARFSDGTSVNADAVKRWLEYFPSAHGPAASYMALKSIKTVGEWTVQLDLSSPNPDVPVLLSEAFHWGAVSSPKAVADPSVLGTRTFGGGQYTVDPAASVTGSKYTLVPNKFYYDPSRIRFSKVVVEVIENPSSRLAAIGSGQLDVAFGDQATAAQAKTAAMNVLTVPYGTGGLVITDRVGKLAKPLGDVRVRQALNYALDRDAITTGLFGEAATPTSVYLTINGFDPSDRNHYPYDPEMAKSLLAAAGYPSGFTVKVLVAGVAGQYGLALAQAIGKYLAAVGVKLDIKTAATGGEFQQMLPTFPVLAGGGPANPMTQIYAAFFSQGGPGNPFNFNSSALDTLYQQAITAPADKTSQYWRQMSQEIARQAYFVPVVEQEMFWYSSKNVHGVAANMRSLYPFATEWSLG</sequence>
<evidence type="ECO:0000259" key="6">
    <source>
        <dbReference type="Pfam" id="PF00496"/>
    </source>
</evidence>
<keyword evidence="5" id="KW-1133">Transmembrane helix</keyword>
<name>A0A5C4LRJ4_9PSEU</name>
<dbReference type="GO" id="GO:1904680">
    <property type="term" value="F:peptide transmembrane transporter activity"/>
    <property type="evidence" value="ECO:0007669"/>
    <property type="project" value="TreeGrafter"/>
</dbReference>
<proteinExistence type="inferred from homology"/>
<evidence type="ECO:0000256" key="5">
    <source>
        <dbReference type="SAM" id="Phobius"/>
    </source>
</evidence>
<dbReference type="GO" id="GO:0042597">
    <property type="term" value="C:periplasmic space"/>
    <property type="evidence" value="ECO:0007669"/>
    <property type="project" value="UniProtKB-ARBA"/>
</dbReference>
<organism evidence="7 8">
    <name type="scientific">Amycolatopsis alkalitolerans</name>
    <dbReference type="NCBI Taxonomy" id="2547244"/>
    <lineage>
        <taxon>Bacteria</taxon>
        <taxon>Bacillati</taxon>
        <taxon>Actinomycetota</taxon>
        <taxon>Actinomycetes</taxon>
        <taxon>Pseudonocardiales</taxon>
        <taxon>Pseudonocardiaceae</taxon>
        <taxon>Amycolatopsis</taxon>
    </lineage>
</organism>
<dbReference type="PROSITE" id="PS51257">
    <property type="entry name" value="PROKAR_LIPOPROTEIN"/>
    <property type="match status" value="1"/>
</dbReference>
<protein>
    <recommendedName>
        <fullName evidence="6">Solute-binding protein family 5 domain-containing protein</fullName>
    </recommendedName>
</protein>
<evidence type="ECO:0000256" key="1">
    <source>
        <dbReference type="ARBA" id="ARBA00004196"/>
    </source>
</evidence>
<keyword evidence="8" id="KW-1185">Reference proteome</keyword>
<evidence type="ECO:0000313" key="7">
    <source>
        <dbReference type="EMBL" id="TNC19275.1"/>
    </source>
</evidence>
<gene>
    <name evidence="7" type="ORF">FG385_32660</name>
</gene>
<accession>A0A5C4LRJ4</accession>
<dbReference type="Proteomes" id="UP000305546">
    <property type="component" value="Unassembled WGS sequence"/>
</dbReference>
<dbReference type="GO" id="GO:0015833">
    <property type="term" value="P:peptide transport"/>
    <property type="evidence" value="ECO:0007669"/>
    <property type="project" value="TreeGrafter"/>
</dbReference>
<dbReference type="InterPro" id="IPR039424">
    <property type="entry name" value="SBP_5"/>
</dbReference>
<dbReference type="GO" id="GO:0030313">
    <property type="term" value="C:cell envelope"/>
    <property type="evidence" value="ECO:0007669"/>
    <property type="project" value="UniProtKB-SubCell"/>
</dbReference>
<dbReference type="Pfam" id="PF00496">
    <property type="entry name" value="SBP_bac_5"/>
    <property type="match status" value="1"/>
</dbReference>
<evidence type="ECO:0000256" key="3">
    <source>
        <dbReference type="ARBA" id="ARBA00022448"/>
    </source>
</evidence>
<dbReference type="Gene3D" id="3.40.190.10">
    <property type="entry name" value="Periplasmic binding protein-like II"/>
    <property type="match status" value="1"/>
</dbReference>
<comment type="subcellular location">
    <subcellularLocation>
        <location evidence="1">Cell envelope</location>
    </subcellularLocation>
</comment>
<keyword evidence="5" id="KW-0472">Membrane</keyword>
<keyword evidence="4" id="KW-0732">Signal</keyword>
<evidence type="ECO:0000313" key="8">
    <source>
        <dbReference type="Proteomes" id="UP000305546"/>
    </source>
</evidence>
<dbReference type="Gene3D" id="3.10.105.10">
    <property type="entry name" value="Dipeptide-binding Protein, Domain 3"/>
    <property type="match status" value="1"/>
</dbReference>
<comment type="similarity">
    <text evidence="2">Belongs to the bacterial solute-binding protein 5 family.</text>
</comment>
<comment type="caution">
    <text evidence="7">The sequence shown here is derived from an EMBL/GenBank/DDBJ whole genome shotgun (WGS) entry which is preliminary data.</text>
</comment>
<keyword evidence="5" id="KW-0812">Transmembrane</keyword>
<feature type="domain" description="Solute-binding protein family 5" evidence="6">
    <location>
        <begin position="93"/>
        <end position="443"/>
    </location>
</feature>
<dbReference type="SUPFAM" id="SSF53850">
    <property type="entry name" value="Periplasmic binding protein-like II"/>
    <property type="match status" value="1"/>
</dbReference>
<dbReference type="InterPro" id="IPR030678">
    <property type="entry name" value="Peptide/Ni-bd"/>
</dbReference>
<dbReference type="PANTHER" id="PTHR30290">
    <property type="entry name" value="PERIPLASMIC BINDING COMPONENT OF ABC TRANSPORTER"/>
    <property type="match status" value="1"/>
</dbReference>
<dbReference type="AlphaFoldDB" id="A0A5C4LRJ4"/>
<keyword evidence="3" id="KW-0813">Transport</keyword>
<dbReference type="PIRSF" id="PIRSF002741">
    <property type="entry name" value="MppA"/>
    <property type="match status" value="1"/>
</dbReference>
<dbReference type="EMBL" id="VDFW01000053">
    <property type="protein sequence ID" value="TNC19275.1"/>
    <property type="molecule type" value="Genomic_DNA"/>
</dbReference>
<evidence type="ECO:0000256" key="2">
    <source>
        <dbReference type="ARBA" id="ARBA00005695"/>
    </source>
</evidence>
<dbReference type="InterPro" id="IPR000914">
    <property type="entry name" value="SBP_5_dom"/>
</dbReference>
<feature type="transmembrane region" description="Helical" evidence="5">
    <location>
        <begin position="21"/>
        <end position="42"/>
    </location>
</feature>
<evidence type="ECO:0000256" key="4">
    <source>
        <dbReference type="ARBA" id="ARBA00022729"/>
    </source>
</evidence>
<dbReference type="PANTHER" id="PTHR30290:SF10">
    <property type="entry name" value="PERIPLASMIC OLIGOPEPTIDE-BINDING PROTEIN-RELATED"/>
    <property type="match status" value="1"/>
</dbReference>
<dbReference type="GO" id="GO:0043190">
    <property type="term" value="C:ATP-binding cassette (ABC) transporter complex"/>
    <property type="evidence" value="ECO:0007669"/>
    <property type="project" value="InterPro"/>
</dbReference>